<dbReference type="EMBL" id="EQ973873">
    <property type="protein sequence ID" value="EEF41169.1"/>
    <property type="molecule type" value="Genomic_DNA"/>
</dbReference>
<protein>
    <submittedName>
        <fullName evidence="1">Uncharacterized protein</fullName>
    </submittedName>
</protein>
<accession>B9S5E8</accession>
<reference evidence="2" key="1">
    <citation type="journal article" date="2010" name="Nat. Biotechnol.">
        <title>Draft genome sequence of the oilseed species Ricinus communis.</title>
        <authorList>
            <person name="Chan A.P."/>
            <person name="Crabtree J."/>
            <person name="Zhao Q."/>
            <person name="Lorenzi H."/>
            <person name="Orvis J."/>
            <person name="Puiu D."/>
            <person name="Melake-Berhan A."/>
            <person name="Jones K.M."/>
            <person name="Redman J."/>
            <person name="Chen G."/>
            <person name="Cahoon E.B."/>
            <person name="Gedil M."/>
            <person name="Stanke M."/>
            <person name="Haas B.J."/>
            <person name="Wortman J.R."/>
            <person name="Fraser-Liggett C.M."/>
            <person name="Ravel J."/>
            <person name="Rabinowicz P.D."/>
        </authorList>
    </citation>
    <scope>NUCLEOTIDE SEQUENCE [LARGE SCALE GENOMIC DNA]</scope>
    <source>
        <strain evidence="2">cv. Hale</strain>
    </source>
</reference>
<evidence type="ECO:0000313" key="2">
    <source>
        <dbReference type="Proteomes" id="UP000008311"/>
    </source>
</evidence>
<keyword evidence="2" id="KW-1185">Reference proteome</keyword>
<name>B9S5E8_RICCO</name>
<proteinExistence type="predicted"/>
<evidence type="ECO:0000313" key="1">
    <source>
        <dbReference type="EMBL" id="EEF41169.1"/>
    </source>
</evidence>
<organism evidence="1 2">
    <name type="scientific">Ricinus communis</name>
    <name type="common">Castor bean</name>
    <dbReference type="NCBI Taxonomy" id="3988"/>
    <lineage>
        <taxon>Eukaryota</taxon>
        <taxon>Viridiplantae</taxon>
        <taxon>Streptophyta</taxon>
        <taxon>Embryophyta</taxon>
        <taxon>Tracheophyta</taxon>
        <taxon>Spermatophyta</taxon>
        <taxon>Magnoliopsida</taxon>
        <taxon>eudicotyledons</taxon>
        <taxon>Gunneridae</taxon>
        <taxon>Pentapetalae</taxon>
        <taxon>rosids</taxon>
        <taxon>fabids</taxon>
        <taxon>Malpighiales</taxon>
        <taxon>Euphorbiaceae</taxon>
        <taxon>Acalyphoideae</taxon>
        <taxon>Acalypheae</taxon>
        <taxon>Ricinus</taxon>
    </lineage>
</organism>
<dbReference type="InParanoid" id="B9S5E8"/>
<dbReference type="Proteomes" id="UP000008311">
    <property type="component" value="Unassembled WGS sequence"/>
</dbReference>
<gene>
    <name evidence="1" type="ORF">RCOM_1570390</name>
</gene>
<sequence length="148" mass="15270">MPLDYLVGSISKRSQPYLLILLRAGDSDLVALEAAVIRLLTLILCDRVATDGSGSYKGDGVAITNVFGSYGGGGVAAAAVDENVVGGGRVAPIVVDKAADRDTVDGGGGCHPLDLPWAGTSSGLPSNRPPPLSQIEPLAIYTFMKNRF</sequence>
<dbReference type="AlphaFoldDB" id="B9S5E8"/>